<dbReference type="Gene3D" id="3.90.226.10">
    <property type="entry name" value="2-enoyl-CoA Hydratase, Chain A, domain 1"/>
    <property type="match status" value="1"/>
</dbReference>
<dbReference type="CDD" id="cd07560">
    <property type="entry name" value="Peptidase_S41_CPP"/>
    <property type="match status" value="1"/>
</dbReference>
<dbReference type="FunFam" id="3.90.226.10:FF:000267">
    <property type="entry name" value="Predicted protein"/>
    <property type="match status" value="1"/>
</dbReference>
<evidence type="ECO:0000256" key="4">
    <source>
        <dbReference type="ARBA" id="ARBA00022825"/>
    </source>
</evidence>
<feature type="domain" description="Tail specific protease" evidence="7">
    <location>
        <begin position="248"/>
        <end position="471"/>
    </location>
</feature>
<evidence type="ECO:0000256" key="2">
    <source>
        <dbReference type="ARBA" id="ARBA00022670"/>
    </source>
</evidence>
<keyword evidence="5" id="KW-0812">Transmembrane</keyword>
<evidence type="ECO:0008006" key="10">
    <source>
        <dbReference type="Google" id="ProtNLM"/>
    </source>
</evidence>
<keyword evidence="9" id="KW-1185">Reference proteome</keyword>
<dbReference type="Pfam" id="PF03572">
    <property type="entry name" value="Peptidase_S41"/>
    <property type="match status" value="1"/>
</dbReference>
<dbReference type="PANTHER" id="PTHR32060:SF22">
    <property type="entry name" value="CARBOXYL-TERMINAL-PROCESSING PEPTIDASE 3, CHLOROPLASTIC"/>
    <property type="match status" value="1"/>
</dbReference>
<keyword evidence="5" id="KW-0472">Membrane</keyword>
<dbReference type="GO" id="GO:0008236">
    <property type="term" value="F:serine-type peptidase activity"/>
    <property type="evidence" value="ECO:0007669"/>
    <property type="project" value="UniProtKB-KW"/>
</dbReference>
<keyword evidence="3" id="KW-0378">Hydrolase</keyword>
<accession>B5YMY0</accession>
<dbReference type="FunFam" id="2.30.42.10:FF:000369">
    <property type="entry name" value="WD domain, G-beta repeat, putative"/>
    <property type="match status" value="1"/>
</dbReference>
<evidence type="ECO:0000256" key="5">
    <source>
        <dbReference type="SAM" id="Phobius"/>
    </source>
</evidence>
<comment type="similarity">
    <text evidence="1">Belongs to the peptidase S41A family.</text>
</comment>
<dbReference type="GO" id="GO:0006508">
    <property type="term" value="P:proteolysis"/>
    <property type="evidence" value="ECO:0007669"/>
    <property type="project" value="UniProtKB-KW"/>
</dbReference>
<dbReference type="SUPFAM" id="SSF50156">
    <property type="entry name" value="PDZ domain-like"/>
    <property type="match status" value="1"/>
</dbReference>
<dbReference type="RefSeq" id="XP_002296172.1">
    <property type="nucleotide sequence ID" value="XM_002296136.1"/>
</dbReference>
<dbReference type="EMBL" id="CP001160">
    <property type="protein sequence ID" value="ACI64889.1"/>
    <property type="molecule type" value="Genomic_DNA"/>
</dbReference>
<dbReference type="SMART" id="SM00245">
    <property type="entry name" value="TSPc"/>
    <property type="match status" value="1"/>
</dbReference>
<dbReference type="InParanoid" id="B5YMY0"/>
<dbReference type="InterPro" id="IPR004447">
    <property type="entry name" value="Peptidase_S41A"/>
</dbReference>
<dbReference type="SUPFAM" id="SSF52096">
    <property type="entry name" value="ClpP/crotonase"/>
    <property type="match status" value="1"/>
</dbReference>
<dbReference type="CDD" id="cd06782">
    <property type="entry name" value="cpPDZ_CPP-like"/>
    <property type="match status" value="1"/>
</dbReference>
<evidence type="ECO:0000259" key="7">
    <source>
        <dbReference type="SMART" id="SM00245"/>
    </source>
</evidence>
<dbReference type="GO" id="GO:0004175">
    <property type="term" value="F:endopeptidase activity"/>
    <property type="evidence" value="ECO:0000318"/>
    <property type="project" value="GO_Central"/>
</dbReference>
<dbReference type="InterPro" id="IPR001478">
    <property type="entry name" value="PDZ"/>
</dbReference>
<dbReference type="InterPro" id="IPR029045">
    <property type="entry name" value="ClpP/crotonase-like_dom_sf"/>
</dbReference>
<proteinExistence type="inferred from homology"/>
<keyword evidence="4" id="KW-0720">Serine protease</keyword>
<evidence type="ECO:0000256" key="3">
    <source>
        <dbReference type="ARBA" id="ARBA00022801"/>
    </source>
</evidence>
<dbReference type="Gene3D" id="3.30.750.44">
    <property type="match status" value="1"/>
</dbReference>
<reference evidence="8 9" key="1">
    <citation type="journal article" date="2004" name="Science">
        <title>The genome of the diatom Thalassiosira pseudonana: ecology, evolution, and metabolism.</title>
        <authorList>
            <person name="Armbrust E.V."/>
            <person name="Berges J.A."/>
            <person name="Bowler C."/>
            <person name="Green B.R."/>
            <person name="Martinez D."/>
            <person name="Putnam N.H."/>
            <person name="Zhou S."/>
            <person name="Allen A.E."/>
            <person name="Apt K.E."/>
            <person name="Bechner M."/>
            <person name="Brzezinski M.A."/>
            <person name="Chaal B.K."/>
            <person name="Chiovitti A."/>
            <person name="Davis A.K."/>
            <person name="Demarest M.S."/>
            <person name="Detter J.C."/>
            <person name="Glavina T."/>
            <person name="Goodstein D."/>
            <person name="Hadi M.Z."/>
            <person name="Hellsten U."/>
            <person name="Hildebrand M."/>
            <person name="Jenkins B.D."/>
            <person name="Jurka J."/>
            <person name="Kapitonov V.V."/>
            <person name="Kroger N."/>
            <person name="Lau W.W."/>
            <person name="Lane T.W."/>
            <person name="Larimer F.W."/>
            <person name="Lippmeier J.C."/>
            <person name="Lucas S."/>
            <person name="Medina M."/>
            <person name="Montsant A."/>
            <person name="Obornik M."/>
            <person name="Parker M.S."/>
            <person name="Palenik B."/>
            <person name="Pazour G.J."/>
            <person name="Richardson P.M."/>
            <person name="Rynearson T.A."/>
            <person name="Saito M.A."/>
            <person name="Schwartz D.C."/>
            <person name="Thamatrakoln K."/>
            <person name="Valentin K."/>
            <person name="Vardi A."/>
            <person name="Wilkerson F.P."/>
            <person name="Rokhsar D.S."/>
        </authorList>
    </citation>
    <scope>NUCLEOTIDE SEQUENCE [LARGE SCALE GENOMIC DNA]</scope>
    <source>
        <strain evidence="8 9">CCMP1335</strain>
    </source>
</reference>
<feature type="transmembrane region" description="Helical" evidence="5">
    <location>
        <begin position="78"/>
        <end position="99"/>
    </location>
</feature>
<gene>
    <name evidence="8" type="ORF">THAPS_6950</name>
</gene>
<evidence type="ECO:0000259" key="6">
    <source>
        <dbReference type="SMART" id="SM00228"/>
    </source>
</evidence>
<feature type="domain" description="PDZ" evidence="6">
    <location>
        <begin position="175"/>
        <end position="246"/>
    </location>
</feature>
<dbReference type="eggNOG" id="ENOG502RW0A">
    <property type="taxonomic scope" value="Eukaryota"/>
</dbReference>
<evidence type="ECO:0000256" key="1">
    <source>
        <dbReference type="ARBA" id="ARBA00009179"/>
    </source>
</evidence>
<dbReference type="SMART" id="SM00228">
    <property type="entry name" value="PDZ"/>
    <property type="match status" value="1"/>
</dbReference>
<protein>
    <recommendedName>
        <fullName evidence="10">PDZ domain-containing protein</fullName>
    </recommendedName>
</protein>
<dbReference type="HOGENOM" id="CLU_412536_0_0_1"/>
<organism evidence="8 9">
    <name type="scientific">Thalassiosira pseudonana</name>
    <name type="common">Marine diatom</name>
    <name type="synonym">Cyclotella nana</name>
    <dbReference type="NCBI Taxonomy" id="35128"/>
    <lineage>
        <taxon>Eukaryota</taxon>
        <taxon>Sar</taxon>
        <taxon>Stramenopiles</taxon>
        <taxon>Ochrophyta</taxon>
        <taxon>Bacillariophyta</taxon>
        <taxon>Coscinodiscophyceae</taxon>
        <taxon>Thalassiosirophycidae</taxon>
        <taxon>Thalassiosirales</taxon>
        <taxon>Thalassiosiraceae</taxon>
        <taxon>Thalassiosira</taxon>
    </lineage>
</organism>
<dbReference type="OMA" id="IQALDYW"/>
<dbReference type="InterPro" id="IPR036034">
    <property type="entry name" value="PDZ_sf"/>
</dbReference>
<dbReference type="Gene3D" id="2.30.42.10">
    <property type="match status" value="1"/>
</dbReference>
<dbReference type="Proteomes" id="UP000001449">
    <property type="component" value="Chromosome 7"/>
</dbReference>
<dbReference type="PaxDb" id="35128-Thaps6950"/>
<dbReference type="GeneID" id="7444108"/>
<reference evidence="8 9" key="2">
    <citation type="journal article" date="2008" name="Nature">
        <title>The Phaeodactylum genome reveals the evolutionary history of diatom genomes.</title>
        <authorList>
            <person name="Bowler C."/>
            <person name="Allen A.E."/>
            <person name="Badger J.H."/>
            <person name="Grimwood J."/>
            <person name="Jabbari K."/>
            <person name="Kuo A."/>
            <person name="Maheswari U."/>
            <person name="Martens C."/>
            <person name="Maumus F."/>
            <person name="Otillar R.P."/>
            <person name="Rayko E."/>
            <person name="Salamov A."/>
            <person name="Vandepoele K."/>
            <person name="Beszteri B."/>
            <person name="Gruber A."/>
            <person name="Heijde M."/>
            <person name="Katinka M."/>
            <person name="Mock T."/>
            <person name="Valentin K."/>
            <person name="Verret F."/>
            <person name="Berges J.A."/>
            <person name="Brownlee C."/>
            <person name="Cadoret J.P."/>
            <person name="Chiovitti A."/>
            <person name="Choi C.J."/>
            <person name="Coesel S."/>
            <person name="De Martino A."/>
            <person name="Detter J.C."/>
            <person name="Durkin C."/>
            <person name="Falciatore A."/>
            <person name="Fournet J."/>
            <person name="Haruta M."/>
            <person name="Huysman M.J."/>
            <person name="Jenkins B.D."/>
            <person name="Jiroutova K."/>
            <person name="Jorgensen R.E."/>
            <person name="Joubert Y."/>
            <person name="Kaplan A."/>
            <person name="Kroger N."/>
            <person name="Kroth P.G."/>
            <person name="La Roche J."/>
            <person name="Lindquist E."/>
            <person name="Lommer M."/>
            <person name="Martin-Jezequel V."/>
            <person name="Lopez P.J."/>
            <person name="Lucas S."/>
            <person name="Mangogna M."/>
            <person name="McGinnis K."/>
            <person name="Medlin L.K."/>
            <person name="Montsant A."/>
            <person name="Oudot-Le Secq M.P."/>
            <person name="Napoli C."/>
            <person name="Obornik M."/>
            <person name="Parker M.S."/>
            <person name="Petit J.L."/>
            <person name="Porcel B.M."/>
            <person name="Poulsen N."/>
            <person name="Robison M."/>
            <person name="Rychlewski L."/>
            <person name="Rynearson T.A."/>
            <person name="Schmutz J."/>
            <person name="Shapiro H."/>
            <person name="Siaut M."/>
            <person name="Stanley M."/>
            <person name="Sussman M.R."/>
            <person name="Taylor A.R."/>
            <person name="Vardi A."/>
            <person name="von Dassow P."/>
            <person name="Vyverman W."/>
            <person name="Willis A."/>
            <person name="Wyrwicz L.S."/>
            <person name="Rokhsar D.S."/>
            <person name="Weissenbach J."/>
            <person name="Armbrust E.V."/>
            <person name="Green B.R."/>
            <person name="Van de Peer Y."/>
            <person name="Grigoriev I.V."/>
        </authorList>
    </citation>
    <scope>NUCLEOTIDE SEQUENCE [LARGE SCALE GENOMIC DNA]</scope>
    <source>
        <strain evidence="8 9">CCMP1335</strain>
    </source>
</reference>
<dbReference type="InterPro" id="IPR041489">
    <property type="entry name" value="PDZ_6"/>
</dbReference>
<dbReference type="PANTHER" id="PTHR32060">
    <property type="entry name" value="TAIL-SPECIFIC PROTEASE"/>
    <property type="match status" value="1"/>
</dbReference>
<dbReference type="InterPro" id="IPR055210">
    <property type="entry name" value="CtpA/B_N"/>
</dbReference>
<dbReference type="InterPro" id="IPR005151">
    <property type="entry name" value="Tail-specific_protease"/>
</dbReference>
<keyword evidence="2" id="KW-0645">Protease</keyword>
<sequence>MDPVRYLSHHRRRRRPLIDVAVMRLCGGTTTLLHITHLRQHPADEDNLSIALSDEAQPNTIVSSLTERADHYVSVFRTALIGFVVGVLLTLGSVFSVQYSNPCLIFGSSVSKEEETERAATLYKSILGSLDDSYVDQVDINQLFELSVRGMLQSLDDPYTEYISSRDMLNRRDLVGIGAFVMEGEDGFHVILSLEGYAFDAGLRVGDRLLAVDGKPITNDQKLGDVRDLLVGKPGSKVLVSFHRPGVDGTQTIEIERKPVKFPDVRYSGMLDSEGGCIGYIQLAQFGMDVGDSMKKSIQSLQEESYRKTGSLDLTGIVLDLRNNSGGKLQSAIKVASLFVPKGTYLGSSVGNGRLDKLYPDESYYASVADTSSLGNADSFDDYTQLIDTDKTHVVILTDHKTASASEFLTGVFQDLDLGLVVGIDATTLGKGIGQRELPVGDGALKLTYHEFHTPSGRCVQLRAKNDDATYGGRAKKVLRTANGRDIVDRNGISVDYKITTPKNSILSALLSKNGVYFEFATQWDQRWKSTPDESTFQVDDTIYNEFCSFVEQRQRDGSLHLESMFDDQSNLDTIESMLLSSSSSSFSSESGHVSSLSTAIINELLDAFVTDKEEVMRELEKNILSRHIPDSKLLARGLKKGDDVLVKEAMELLEDNTMFNHLIRR</sequence>
<dbReference type="Pfam" id="PF17820">
    <property type="entry name" value="PDZ_6"/>
    <property type="match status" value="1"/>
</dbReference>
<name>B5YMY0_THAPS</name>
<keyword evidence="5" id="KW-1133">Transmembrane helix</keyword>
<dbReference type="KEGG" id="tps:THAPS_6950"/>
<dbReference type="Pfam" id="PF22694">
    <property type="entry name" value="CtpB_N-like"/>
    <property type="match status" value="1"/>
</dbReference>
<dbReference type="AlphaFoldDB" id="B5YMY0"/>
<evidence type="ECO:0000313" key="9">
    <source>
        <dbReference type="Proteomes" id="UP000001449"/>
    </source>
</evidence>
<evidence type="ECO:0000313" key="8">
    <source>
        <dbReference type="EMBL" id="ACI64889.1"/>
    </source>
</evidence>